<evidence type="ECO:0000256" key="4">
    <source>
        <dbReference type="ARBA" id="ARBA00022692"/>
    </source>
</evidence>
<evidence type="ECO:0008006" key="11">
    <source>
        <dbReference type="Google" id="ProtNLM"/>
    </source>
</evidence>
<evidence type="ECO:0000256" key="2">
    <source>
        <dbReference type="ARBA" id="ARBA00022448"/>
    </source>
</evidence>
<keyword evidence="6 8" id="KW-0472">Membrane</keyword>
<proteinExistence type="predicted"/>
<gene>
    <name evidence="9" type="ORF">D9619_007024</name>
</gene>
<dbReference type="GO" id="GO:0005789">
    <property type="term" value="C:endoplasmic reticulum membrane"/>
    <property type="evidence" value="ECO:0007669"/>
    <property type="project" value="TreeGrafter"/>
</dbReference>
<comment type="caution">
    <text evidence="9">The sequence shown here is derived from an EMBL/GenBank/DDBJ whole genome shotgun (WGS) entry which is preliminary data.</text>
</comment>
<name>A0A8H5EX12_9AGAR</name>
<feature type="transmembrane region" description="Helical" evidence="8">
    <location>
        <begin position="215"/>
        <end position="235"/>
    </location>
</feature>
<accession>A0A8H5EX12</accession>
<organism evidence="9 10">
    <name type="scientific">Psilocybe cf. subviscida</name>
    <dbReference type="NCBI Taxonomy" id="2480587"/>
    <lineage>
        <taxon>Eukaryota</taxon>
        <taxon>Fungi</taxon>
        <taxon>Dikarya</taxon>
        <taxon>Basidiomycota</taxon>
        <taxon>Agaricomycotina</taxon>
        <taxon>Agaricomycetes</taxon>
        <taxon>Agaricomycetidae</taxon>
        <taxon>Agaricales</taxon>
        <taxon>Agaricineae</taxon>
        <taxon>Strophariaceae</taxon>
        <taxon>Psilocybe</taxon>
    </lineage>
</organism>
<evidence type="ECO:0000313" key="10">
    <source>
        <dbReference type="Proteomes" id="UP000567179"/>
    </source>
</evidence>
<reference evidence="9 10" key="1">
    <citation type="journal article" date="2020" name="ISME J.">
        <title>Uncovering the hidden diversity of litter-decomposition mechanisms in mushroom-forming fungi.</title>
        <authorList>
            <person name="Floudas D."/>
            <person name="Bentzer J."/>
            <person name="Ahren D."/>
            <person name="Johansson T."/>
            <person name="Persson P."/>
            <person name="Tunlid A."/>
        </authorList>
    </citation>
    <scope>NUCLEOTIDE SEQUENCE [LARGE SCALE GENOMIC DNA]</scope>
    <source>
        <strain evidence="9 10">CBS 101986</strain>
    </source>
</reference>
<keyword evidence="3" id="KW-0762">Sugar transport</keyword>
<evidence type="ECO:0000256" key="1">
    <source>
        <dbReference type="ARBA" id="ARBA00004127"/>
    </source>
</evidence>
<dbReference type="Proteomes" id="UP000567179">
    <property type="component" value="Unassembled WGS sequence"/>
</dbReference>
<evidence type="ECO:0000256" key="3">
    <source>
        <dbReference type="ARBA" id="ARBA00022597"/>
    </source>
</evidence>
<protein>
    <recommendedName>
        <fullName evidence="11">UAA transporter</fullName>
    </recommendedName>
</protein>
<evidence type="ECO:0000256" key="7">
    <source>
        <dbReference type="SAM" id="MobiDB-lite"/>
    </source>
</evidence>
<dbReference type="GO" id="GO:0005464">
    <property type="term" value="F:UDP-xylose transmembrane transporter activity"/>
    <property type="evidence" value="ECO:0007669"/>
    <property type="project" value="TreeGrafter"/>
</dbReference>
<evidence type="ECO:0000313" key="9">
    <source>
        <dbReference type="EMBL" id="KAF5315464.1"/>
    </source>
</evidence>
<dbReference type="PANTHER" id="PTHR10778">
    <property type="entry name" value="SOLUTE CARRIER FAMILY 35 MEMBER B"/>
    <property type="match status" value="1"/>
</dbReference>
<keyword evidence="10" id="KW-1185">Reference proteome</keyword>
<dbReference type="PANTHER" id="PTHR10778:SF4">
    <property type="entry name" value="NUCLEOTIDE SUGAR TRANSPORTER SLC35B4"/>
    <property type="match status" value="1"/>
</dbReference>
<evidence type="ECO:0000256" key="8">
    <source>
        <dbReference type="SAM" id="Phobius"/>
    </source>
</evidence>
<dbReference type="OrthoDB" id="999962at2759"/>
<comment type="subcellular location">
    <subcellularLocation>
        <location evidence="1">Endomembrane system</location>
        <topology evidence="1">Multi-pass membrane protein</topology>
    </subcellularLocation>
</comment>
<feature type="transmembrane region" description="Helical" evidence="8">
    <location>
        <begin position="343"/>
        <end position="361"/>
    </location>
</feature>
<dbReference type="Pfam" id="PF08449">
    <property type="entry name" value="UAA"/>
    <property type="match status" value="1"/>
</dbReference>
<dbReference type="AlphaFoldDB" id="A0A8H5EX12"/>
<evidence type="ECO:0000256" key="5">
    <source>
        <dbReference type="ARBA" id="ARBA00022989"/>
    </source>
</evidence>
<dbReference type="EMBL" id="JAACJJ010000043">
    <property type="protein sequence ID" value="KAF5315464.1"/>
    <property type="molecule type" value="Genomic_DNA"/>
</dbReference>
<feature type="compositionally biased region" description="Polar residues" evidence="7">
    <location>
        <begin position="12"/>
        <end position="29"/>
    </location>
</feature>
<feature type="transmembrane region" description="Helical" evidence="8">
    <location>
        <begin position="149"/>
        <end position="170"/>
    </location>
</feature>
<evidence type="ECO:0000256" key="6">
    <source>
        <dbReference type="ARBA" id="ARBA00023136"/>
    </source>
</evidence>
<sequence>MTTRRTDARMPSSKTTQSSPQKANGTNGHSDPKHTEETETETPLSASHFTPNLSEIYAGLSMVFGGCCSNVLIYEQLLIMNPRIGSALTFSQMLFVTLQSLPSFITFSKGILPRLKPRQVPLSQWALQVTVLTTGSLLNNWAFAYNVPLTILIVFRSAGLPVSMLLGYSVLKKRYSLLQLAIMLVTVGVTLVTLSKSSGSTSSTKILTAEETTKYFIGIGMMSVSLFCTGLLGLLQERTYTKYGPCWREGVFYTHCLSLPAFLFLGADVKQGIYSLYNATSTSSSLKSFGILLANLITQLNCVQGVNKLSSQVSSVSTNIALTARKALSLCLSVWLFGNEWNAQLGIGAFMVFFGSLIYTLQPTQTTKKVDLDAKNK</sequence>
<keyword evidence="5 8" id="KW-1133">Transmembrane helix</keyword>
<dbReference type="InterPro" id="IPR013657">
    <property type="entry name" value="SCL35B1-4/HUT1"/>
</dbReference>
<dbReference type="GO" id="GO:0005462">
    <property type="term" value="F:UDP-N-acetylglucosamine transmembrane transporter activity"/>
    <property type="evidence" value="ECO:0007669"/>
    <property type="project" value="TreeGrafter"/>
</dbReference>
<feature type="transmembrane region" description="Helical" evidence="8">
    <location>
        <begin position="177"/>
        <end position="195"/>
    </location>
</feature>
<keyword evidence="4 8" id="KW-0812">Transmembrane</keyword>
<keyword evidence="2" id="KW-0813">Transport</keyword>
<feature type="region of interest" description="Disordered" evidence="7">
    <location>
        <begin position="1"/>
        <end position="47"/>
    </location>
</feature>
<dbReference type="GO" id="GO:0000139">
    <property type="term" value="C:Golgi membrane"/>
    <property type="evidence" value="ECO:0007669"/>
    <property type="project" value="TreeGrafter"/>
</dbReference>